<dbReference type="EMBL" id="KQ763867">
    <property type="protein sequence ID" value="OAD54667.1"/>
    <property type="molecule type" value="Genomic_DNA"/>
</dbReference>
<sequence>MEVAQKLHFDACDIQDEELNISCRTNSSGCDVDDILDSSAEDLGCSPPLQPRKLSFSNTMDCSDSESNQSVPINNNKTPISNVTGTSRIRIPPRENICSQKISMACSPPYKRVRALRLFDSPATPKTLMEKSAIHTPFPTKCTRLFSLDKPRPCNYQNKSDKPAANVNPFTPNGMLLTARKRTRSKRSLNGSPDIQIPKFDLADSEDSDNEIEQATKRVALQDSNIPRYHQEFHELGLIGTGEFGSVYKCINRLDGCTYAIKKSIKPVAGSINEKNALNEVYAHAVLGKHQHVVRYYSAWAEDNHMIIQNEYCNGGSLADAIVNLEKEKKHFTEAEMRQLLLHVAEGLRYIHSMQLVHMDIKPGNIFISKEKRLLAVNYDSADDGFDEEETVEEEITYKIGDLGHVTSVNNPQVEEGDCRYLPTEILREDFSHLPKADIFALGLTVYEAGGGGPLPKNGPEWHDIRNGNLKELPHYSRDLNELLKLMIHPNPEMRPSAICLIQHRVLCPFGNKTKAQLRRELNAEKLKNEILSKQLQEAAKCLKTIAPNVAAINNTMNAGGYKLRPTPTRTSSRVVLYCMPPPFNTSFVLCRLAQADLSTSIVITLVSHFGGLFISPILLYFVLGASTPPLVGVNIIETIYSTILPLVIGVMIQTLILKYDICPKIKSPWFSQGLLLATAYHWFCDAVLVDASSLQATDVLLCVLIACVGQLFVSCLCWILCSRWLPRNILLAALFTSTHKSVGLGSWVLRGAYHGSAHGPAVNLPLSILPVAQLLLGSLLAGWLSP</sequence>
<keyword evidence="8 13" id="KW-0067">ATP-binding</keyword>
<evidence type="ECO:0000313" key="17">
    <source>
        <dbReference type="EMBL" id="OAD54667.1"/>
    </source>
</evidence>
<comment type="subcellular location">
    <subcellularLocation>
        <location evidence="1">Nucleus</location>
    </subcellularLocation>
</comment>
<dbReference type="InterPro" id="IPR008271">
    <property type="entry name" value="Ser/Thr_kinase_AS"/>
</dbReference>
<comment type="similarity">
    <text evidence="12">Belongs to the protein kinase superfamily. Ser/Thr protein kinase family. GCN2 subfamily.</text>
</comment>
<dbReference type="PROSITE" id="PS00108">
    <property type="entry name" value="PROTEIN_KINASE_ST"/>
    <property type="match status" value="1"/>
</dbReference>
<gene>
    <name evidence="17" type="ORF">WN48_06341</name>
</gene>
<dbReference type="GO" id="GO:0005737">
    <property type="term" value="C:cytoplasm"/>
    <property type="evidence" value="ECO:0007669"/>
    <property type="project" value="TreeGrafter"/>
</dbReference>
<name>A0A310SLR0_9HYME</name>
<dbReference type="Proteomes" id="UP000250275">
    <property type="component" value="Unassembled WGS sequence"/>
</dbReference>
<evidence type="ECO:0000313" key="18">
    <source>
        <dbReference type="Proteomes" id="UP000250275"/>
    </source>
</evidence>
<dbReference type="InterPro" id="IPR017441">
    <property type="entry name" value="Protein_kinase_ATP_BS"/>
</dbReference>
<evidence type="ECO:0000259" key="16">
    <source>
        <dbReference type="PROSITE" id="PS50011"/>
    </source>
</evidence>
<keyword evidence="15" id="KW-0472">Membrane</keyword>
<feature type="transmembrane region" description="Helical" evidence="15">
    <location>
        <begin position="602"/>
        <end position="624"/>
    </location>
</feature>
<dbReference type="GO" id="GO:0005524">
    <property type="term" value="F:ATP binding"/>
    <property type="evidence" value="ECO:0007669"/>
    <property type="project" value="UniProtKB-UniRule"/>
</dbReference>
<feature type="transmembrane region" description="Helical" evidence="15">
    <location>
        <begin position="762"/>
        <end position="785"/>
    </location>
</feature>
<keyword evidence="5" id="KW-0479">Metal-binding</keyword>
<protein>
    <recommendedName>
        <fullName evidence="3">non-specific protein-tyrosine kinase</fullName>
        <ecNumber evidence="3">2.7.10.2</ecNumber>
    </recommendedName>
</protein>
<evidence type="ECO:0000256" key="3">
    <source>
        <dbReference type="ARBA" id="ARBA00011903"/>
    </source>
</evidence>
<dbReference type="InterPro" id="IPR038770">
    <property type="entry name" value="Na+/solute_symporter_sf"/>
</dbReference>
<reference evidence="17 18" key="1">
    <citation type="submission" date="2015-07" db="EMBL/GenBank/DDBJ databases">
        <title>The genome of Eufriesea mexicana.</title>
        <authorList>
            <person name="Pan H."/>
            <person name="Kapheim K."/>
        </authorList>
    </citation>
    <scope>NUCLEOTIDE SEQUENCE [LARGE SCALE GENOMIC DNA]</scope>
    <source>
        <strain evidence="17">0111107269</strain>
        <tissue evidence="17">Whole body</tissue>
    </source>
</reference>
<feature type="transmembrane region" description="Helical" evidence="15">
    <location>
        <begin position="636"/>
        <end position="658"/>
    </location>
</feature>
<dbReference type="PANTHER" id="PTHR11042:SF185">
    <property type="entry name" value="WEE1-LIKE PROTEIN KINASE"/>
    <property type="match status" value="1"/>
</dbReference>
<organism evidence="17 18">
    <name type="scientific">Eufriesea mexicana</name>
    <dbReference type="NCBI Taxonomy" id="516756"/>
    <lineage>
        <taxon>Eukaryota</taxon>
        <taxon>Metazoa</taxon>
        <taxon>Ecdysozoa</taxon>
        <taxon>Arthropoda</taxon>
        <taxon>Hexapoda</taxon>
        <taxon>Insecta</taxon>
        <taxon>Pterygota</taxon>
        <taxon>Neoptera</taxon>
        <taxon>Endopterygota</taxon>
        <taxon>Hymenoptera</taxon>
        <taxon>Apocrita</taxon>
        <taxon>Aculeata</taxon>
        <taxon>Apoidea</taxon>
        <taxon>Anthophila</taxon>
        <taxon>Apidae</taxon>
        <taxon>Eufriesea</taxon>
    </lineage>
</organism>
<accession>A0A310SLR0</accession>
<feature type="transmembrane region" description="Helical" evidence="15">
    <location>
        <begin position="696"/>
        <end position="722"/>
    </location>
</feature>
<dbReference type="FunFam" id="3.30.200.20:FF:000115">
    <property type="entry name" value="Wee1-like kinase 2"/>
    <property type="match status" value="1"/>
</dbReference>
<dbReference type="InterPro" id="IPR016833">
    <property type="entry name" value="Put_Na-Bile_cotransptr"/>
</dbReference>
<evidence type="ECO:0000256" key="2">
    <source>
        <dbReference type="ARBA" id="ARBA00006528"/>
    </source>
</evidence>
<evidence type="ECO:0000256" key="8">
    <source>
        <dbReference type="ARBA" id="ARBA00022840"/>
    </source>
</evidence>
<dbReference type="Pfam" id="PF13593">
    <property type="entry name" value="SBF_like"/>
    <property type="match status" value="1"/>
</dbReference>
<comment type="similarity">
    <text evidence="2">Belongs to the bile acid:sodium symporter (BASS) (TC 2.A.28) family.</text>
</comment>
<dbReference type="FunFam" id="1.10.510.10:FF:000217">
    <property type="entry name" value="Wee1-like protein kinase"/>
    <property type="match status" value="1"/>
</dbReference>
<dbReference type="PROSITE" id="PS50011">
    <property type="entry name" value="PROTEIN_KINASE_DOM"/>
    <property type="match status" value="1"/>
</dbReference>
<evidence type="ECO:0000256" key="6">
    <source>
        <dbReference type="ARBA" id="ARBA00022741"/>
    </source>
</evidence>
<keyword evidence="9" id="KW-0460">Magnesium</keyword>
<keyword evidence="4" id="KW-0808">Transferase</keyword>
<keyword evidence="15" id="KW-0812">Transmembrane</keyword>
<keyword evidence="15" id="KW-1133">Transmembrane helix</keyword>
<dbReference type="Gene3D" id="3.30.200.20">
    <property type="entry name" value="Phosphorylase Kinase, domain 1"/>
    <property type="match status" value="1"/>
</dbReference>
<evidence type="ECO:0000256" key="10">
    <source>
        <dbReference type="ARBA" id="ARBA00023137"/>
    </source>
</evidence>
<evidence type="ECO:0000256" key="4">
    <source>
        <dbReference type="ARBA" id="ARBA00022679"/>
    </source>
</evidence>
<dbReference type="Pfam" id="PF00069">
    <property type="entry name" value="Pkinase"/>
    <property type="match status" value="1"/>
</dbReference>
<evidence type="ECO:0000256" key="14">
    <source>
        <dbReference type="SAM" id="MobiDB-lite"/>
    </source>
</evidence>
<keyword evidence="7 17" id="KW-0418">Kinase</keyword>
<dbReference type="PROSITE" id="PS00107">
    <property type="entry name" value="PROTEIN_KINASE_ATP"/>
    <property type="match status" value="1"/>
</dbReference>
<dbReference type="GO" id="GO:0005634">
    <property type="term" value="C:nucleus"/>
    <property type="evidence" value="ECO:0007669"/>
    <property type="project" value="UniProtKB-SubCell"/>
</dbReference>
<evidence type="ECO:0000256" key="12">
    <source>
        <dbReference type="ARBA" id="ARBA00037982"/>
    </source>
</evidence>
<evidence type="ECO:0000256" key="15">
    <source>
        <dbReference type="SAM" id="Phobius"/>
    </source>
</evidence>
<evidence type="ECO:0000256" key="9">
    <source>
        <dbReference type="ARBA" id="ARBA00022842"/>
    </source>
</evidence>
<dbReference type="InterPro" id="IPR000719">
    <property type="entry name" value="Prot_kinase_dom"/>
</dbReference>
<evidence type="ECO:0000256" key="13">
    <source>
        <dbReference type="PROSITE-ProRule" id="PRU10141"/>
    </source>
</evidence>
<keyword evidence="6 13" id="KW-0547">Nucleotide-binding</keyword>
<keyword evidence="11" id="KW-0539">Nucleus</keyword>
<keyword evidence="10" id="KW-0829">Tyrosine-protein kinase</keyword>
<dbReference type="SUPFAM" id="SSF56112">
    <property type="entry name" value="Protein kinase-like (PK-like)"/>
    <property type="match status" value="1"/>
</dbReference>
<dbReference type="InterPro" id="IPR050339">
    <property type="entry name" value="CC_SR_Kinase"/>
</dbReference>
<proteinExistence type="inferred from homology"/>
<evidence type="ECO:0000256" key="1">
    <source>
        <dbReference type="ARBA" id="ARBA00004123"/>
    </source>
</evidence>
<feature type="binding site" evidence="13">
    <location>
        <position position="263"/>
    </location>
    <ligand>
        <name>ATP</name>
        <dbReference type="ChEBI" id="CHEBI:30616"/>
    </ligand>
</feature>
<dbReference type="SMART" id="SM00220">
    <property type="entry name" value="S_TKc"/>
    <property type="match status" value="1"/>
</dbReference>
<dbReference type="Gene3D" id="1.20.1530.20">
    <property type="match status" value="1"/>
</dbReference>
<feature type="region of interest" description="Disordered" evidence="14">
    <location>
        <begin position="155"/>
        <end position="174"/>
    </location>
</feature>
<feature type="domain" description="Protein kinase" evidence="16">
    <location>
        <begin position="233"/>
        <end position="507"/>
    </location>
</feature>
<dbReference type="EC" id="2.7.10.2" evidence="3"/>
<dbReference type="OrthoDB" id="5337378at2759"/>
<feature type="transmembrane region" description="Helical" evidence="15">
    <location>
        <begin position="729"/>
        <end position="750"/>
    </location>
</feature>
<dbReference type="InterPro" id="IPR011009">
    <property type="entry name" value="Kinase-like_dom_sf"/>
</dbReference>
<dbReference type="GO" id="GO:0004715">
    <property type="term" value="F:non-membrane spanning protein tyrosine kinase activity"/>
    <property type="evidence" value="ECO:0007669"/>
    <property type="project" value="UniProtKB-EC"/>
</dbReference>
<dbReference type="Gene3D" id="1.10.510.10">
    <property type="entry name" value="Transferase(Phosphotransferase) domain 1"/>
    <property type="match status" value="1"/>
</dbReference>
<dbReference type="GO" id="GO:0046872">
    <property type="term" value="F:metal ion binding"/>
    <property type="evidence" value="ECO:0007669"/>
    <property type="project" value="UniProtKB-KW"/>
</dbReference>
<feature type="region of interest" description="Disordered" evidence="14">
    <location>
        <begin position="56"/>
        <end position="86"/>
    </location>
</feature>
<evidence type="ECO:0000256" key="11">
    <source>
        <dbReference type="ARBA" id="ARBA00023242"/>
    </source>
</evidence>
<feature type="region of interest" description="Disordered" evidence="14">
    <location>
        <begin position="183"/>
        <end position="209"/>
    </location>
</feature>
<keyword evidence="18" id="KW-1185">Reference proteome</keyword>
<evidence type="ECO:0000256" key="5">
    <source>
        <dbReference type="ARBA" id="ARBA00022723"/>
    </source>
</evidence>
<evidence type="ECO:0000256" key="7">
    <source>
        <dbReference type="ARBA" id="ARBA00022777"/>
    </source>
</evidence>
<dbReference type="PANTHER" id="PTHR11042">
    <property type="entry name" value="EUKARYOTIC TRANSLATION INITIATION FACTOR 2-ALPHA KINASE EIF2-ALPHA KINASE -RELATED"/>
    <property type="match status" value="1"/>
</dbReference>
<dbReference type="AlphaFoldDB" id="A0A310SLR0"/>